<reference evidence="1 2" key="1">
    <citation type="submission" date="2020-04" db="EMBL/GenBank/DDBJ databases">
        <authorList>
            <person name="Yoon J."/>
        </authorList>
    </citation>
    <scope>NUCLEOTIDE SEQUENCE [LARGE SCALE GENOMIC DNA]</scope>
    <source>
        <strain evidence="1 2">DJ-13</strain>
    </source>
</reference>
<sequence length="49" mass="5870">MKNNQRYYPSMWQTYPFSIDLFIHAEREASKKAAKKKTIKSRFKLALGF</sequence>
<organism evidence="1 2">
    <name type="scientific">Croceivirga thetidis</name>
    <dbReference type="NCBI Taxonomy" id="2721623"/>
    <lineage>
        <taxon>Bacteria</taxon>
        <taxon>Pseudomonadati</taxon>
        <taxon>Bacteroidota</taxon>
        <taxon>Flavobacteriia</taxon>
        <taxon>Flavobacteriales</taxon>
        <taxon>Flavobacteriaceae</taxon>
        <taxon>Croceivirga</taxon>
    </lineage>
</organism>
<dbReference type="Proteomes" id="UP000718451">
    <property type="component" value="Unassembled WGS sequence"/>
</dbReference>
<name>A0ABX1GNI8_9FLAO</name>
<keyword evidence="2" id="KW-1185">Reference proteome</keyword>
<gene>
    <name evidence="1" type="ORF">HCU67_01775</name>
</gene>
<proteinExistence type="predicted"/>
<evidence type="ECO:0000313" key="1">
    <source>
        <dbReference type="EMBL" id="NKI30656.1"/>
    </source>
</evidence>
<accession>A0ABX1GNI8</accession>
<protein>
    <submittedName>
        <fullName evidence="1">Uncharacterized protein</fullName>
    </submittedName>
</protein>
<evidence type="ECO:0000313" key="2">
    <source>
        <dbReference type="Proteomes" id="UP000718451"/>
    </source>
</evidence>
<dbReference type="EMBL" id="JAAWWL010000001">
    <property type="protein sequence ID" value="NKI30656.1"/>
    <property type="molecule type" value="Genomic_DNA"/>
</dbReference>
<dbReference type="RefSeq" id="WP_168550894.1">
    <property type="nucleotide sequence ID" value="NZ_JAAWWL010000001.1"/>
</dbReference>
<comment type="caution">
    <text evidence="1">The sequence shown here is derived from an EMBL/GenBank/DDBJ whole genome shotgun (WGS) entry which is preliminary data.</text>
</comment>